<name>A0ACC2R0N7_9NEOP</name>
<reference evidence="1" key="1">
    <citation type="submission" date="2023-03" db="EMBL/GenBank/DDBJ databases">
        <title>Chromosome-level genomes of two armyworms, Mythimna separata and Mythimna loreyi, provide insights into the biosynthesis and reception of sex pheromones.</title>
        <authorList>
            <person name="Zhao H."/>
        </authorList>
    </citation>
    <scope>NUCLEOTIDE SEQUENCE</scope>
    <source>
        <strain evidence="1">BeijingLab</strain>
    </source>
</reference>
<accession>A0ACC2R0N7</accession>
<keyword evidence="2" id="KW-1185">Reference proteome</keyword>
<sequence length="192" mass="21477">MSYGTVVLKIPILFLIISLFLGTNGDVSYVPQITDSVFSCDDFDNDFLNCDDLKLDSQTDDDGENSAKLSGSIVTSKEIDDSYDIEVDIWKVLDLVDEYMYTTRVNFCGSIKDTEAPWAPVFEMLNISSCPISPDIFEIEHLTVSLDSLKDVMCHDFCGEYLIQLALLDGTDKISCHVIQLCIVELNSEDVK</sequence>
<protein>
    <submittedName>
        <fullName evidence="1">Uncharacterized protein</fullName>
    </submittedName>
</protein>
<proteinExistence type="predicted"/>
<organism evidence="1 2">
    <name type="scientific">Mythimna loreyi</name>
    <dbReference type="NCBI Taxonomy" id="667449"/>
    <lineage>
        <taxon>Eukaryota</taxon>
        <taxon>Metazoa</taxon>
        <taxon>Ecdysozoa</taxon>
        <taxon>Arthropoda</taxon>
        <taxon>Hexapoda</taxon>
        <taxon>Insecta</taxon>
        <taxon>Pterygota</taxon>
        <taxon>Neoptera</taxon>
        <taxon>Endopterygota</taxon>
        <taxon>Lepidoptera</taxon>
        <taxon>Glossata</taxon>
        <taxon>Ditrysia</taxon>
        <taxon>Noctuoidea</taxon>
        <taxon>Noctuidae</taxon>
        <taxon>Noctuinae</taxon>
        <taxon>Hadenini</taxon>
        <taxon>Mythimna</taxon>
    </lineage>
</organism>
<dbReference type="EMBL" id="CM056788">
    <property type="protein sequence ID" value="KAJ8730650.1"/>
    <property type="molecule type" value="Genomic_DNA"/>
</dbReference>
<evidence type="ECO:0000313" key="2">
    <source>
        <dbReference type="Proteomes" id="UP001231649"/>
    </source>
</evidence>
<evidence type="ECO:0000313" key="1">
    <source>
        <dbReference type="EMBL" id="KAJ8730650.1"/>
    </source>
</evidence>
<gene>
    <name evidence="1" type="ORF">PYW08_002063</name>
</gene>
<dbReference type="Proteomes" id="UP001231649">
    <property type="component" value="Chromosome 12"/>
</dbReference>
<comment type="caution">
    <text evidence="1">The sequence shown here is derived from an EMBL/GenBank/DDBJ whole genome shotgun (WGS) entry which is preliminary data.</text>
</comment>